<dbReference type="GO" id="GO:0003676">
    <property type="term" value="F:nucleic acid binding"/>
    <property type="evidence" value="ECO:0007669"/>
    <property type="project" value="InterPro"/>
</dbReference>
<dbReference type="EnsemblMetazoa" id="AMIN001286-RA">
    <property type="protein sequence ID" value="AMIN001286-PA"/>
    <property type="gene ID" value="AMIN001286"/>
</dbReference>
<reference evidence="3" key="1">
    <citation type="submission" date="2013-03" db="EMBL/GenBank/DDBJ databases">
        <title>The Genome Sequence of Anopheles minimus MINIMUS1.</title>
        <authorList>
            <consortium name="The Broad Institute Genomics Platform"/>
            <person name="Neafsey D.E."/>
            <person name="Walton C."/>
            <person name="Walker B."/>
            <person name="Young S.K."/>
            <person name="Zeng Q."/>
            <person name="Gargeya S."/>
            <person name="Fitzgerald M."/>
            <person name="Haas B."/>
            <person name="Abouelleil A."/>
            <person name="Allen A.W."/>
            <person name="Alvarado L."/>
            <person name="Arachchi H.M."/>
            <person name="Berlin A.M."/>
            <person name="Chapman S.B."/>
            <person name="Gainer-Dewar J."/>
            <person name="Goldberg J."/>
            <person name="Griggs A."/>
            <person name="Gujja S."/>
            <person name="Hansen M."/>
            <person name="Howarth C."/>
            <person name="Imamovic A."/>
            <person name="Ireland A."/>
            <person name="Larimer J."/>
            <person name="McCowan C."/>
            <person name="Murphy C."/>
            <person name="Pearson M."/>
            <person name="Poon T.W."/>
            <person name="Priest M."/>
            <person name="Roberts A."/>
            <person name="Saif S."/>
            <person name="Shea T."/>
            <person name="Sisk P."/>
            <person name="Sykes S."/>
            <person name="Wortman J."/>
            <person name="Nusbaum C."/>
            <person name="Birren B."/>
        </authorList>
    </citation>
    <scope>NUCLEOTIDE SEQUENCE [LARGE SCALE GENOMIC DNA]</scope>
    <source>
        <strain evidence="3">MINIMUS1</strain>
    </source>
</reference>
<evidence type="ECO:0000259" key="1">
    <source>
        <dbReference type="Pfam" id="PF17921"/>
    </source>
</evidence>
<evidence type="ECO:0000313" key="2">
    <source>
        <dbReference type="EnsemblMetazoa" id="AMIN001286-PA"/>
    </source>
</evidence>
<dbReference type="VEuPathDB" id="VectorBase:AMIN001286"/>
<dbReference type="STRING" id="112268.A0A182VT95"/>
<dbReference type="Proteomes" id="UP000075920">
    <property type="component" value="Unassembled WGS sequence"/>
</dbReference>
<reference evidence="2" key="2">
    <citation type="submission" date="2020-05" db="UniProtKB">
        <authorList>
            <consortium name="EnsemblMetazoa"/>
        </authorList>
    </citation>
    <scope>IDENTIFICATION</scope>
    <source>
        <strain evidence="2">MINIMUS1</strain>
    </source>
</reference>
<dbReference type="PANTHER" id="PTHR47331">
    <property type="entry name" value="PHD-TYPE DOMAIN-CONTAINING PROTEIN"/>
    <property type="match status" value="1"/>
</dbReference>
<dbReference type="Gene3D" id="3.30.420.10">
    <property type="entry name" value="Ribonuclease H-like superfamily/Ribonuclease H"/>
    <property type="match status" value="1"/>
</dbReference>
<feature type="domain" description="Integrase zinc-binding" evidence="1">
    <location>
        <begin position="197"/>
        <end position="245"/>
    </location>
</feature>
<dbReference type="InterPro" id="IPR036397">
    <property type="entry name" value="RNaseH_sf"/>
</dbReference>
<dbReference type="Pfam" id="PF05380">
    <property type="entry name" value="Peptidase_A17"/>
    <property type="match status" value="1"/>
</dbReference>
<keyword evidence="3" id="KW-1185">Reference proteome</keyword>
<dbReference type="AlphaFoldDB" id="A0A182VT95"/>
<dbReference type="PANTHER" id="PTHR47331:SF6">
    <property type="entry name" value="DOUBLECORTIN DOMAIN-CONTAINING PROTEIN"/>
    <property type="match status" value="1"/>
</dbReference>
<sequence>MQHLWIAKNDWDDPVTEEVNRTWSQFREQLYLLTSIKVARHAFVDKGVLLQLHCFCDASEAAYGACVYARSVDADGTVKVELLTSKSRPAPLKLYCLRFIRRCQGKMIEYGFIKCNEYAEAKQTLIRALQRKEFNEEIGLLLKNQPIPANSKLKRLRPFVDKSGILRVGGRLRNADMKYAAKHPMILPGKCHFSRTVAVAYHEMILHAGPQLTLAALRQEFWPLNGKTLVSYICRGCHTCFKTNPATIRQPPGQMPKQRISPSRPFSTVGVDYCGPMMLRQPHRKSTCQKAYVAIFVCFFSKAVHIEIVED</sequence>
<organism evidence="2 3">
    <name type="scientific">Anopheles minimus</name>
    <dbReference type="NCBI Taxonomy" id="112268"/>
    <lineage>
        <taxon>Eukaryota</taxon>
        <taxon>Metazoa</taxon>
        <taxon>Ecdysozoa</taxon>
        <taxon>Arthropoda</taxon>
        <taxon>Hexapoda</taxon>
        <taxon>Insecta</taxon>
        <taxon>Pterygota</taxon>
        <taxon>Neoptera</taxon>
        <taxon>Endopterygota</taxon>
        <taxon>Diptera</taxon>
        <taxon>Nematocera</taxon>
        <taxon>Culicoidea</taxon>
        <taxon>Culicidae</taxon>
        <taxon>Anophelinae</taxon>
        <taxon>Anopheles</taxon>
    </lineage>
</organism>
<dbReference type="InterPro" id="IPR008042">
    <property type="entry name" value="Retrotrans_Pao"/>
</dbReference>
<accession>A0A182VT95</accession>
<proteinExistence type="predicted"/>
<dbReference type="InterPro" id="IPR041588">
    <property type="entry name" value="Integrase_H2C2"/>
</dbReference>
<dbReference type="Pfam" id="PF17921">
    <property type="entry name" value="Integrase_H2C2"/>
    <property type="match status" value="1"/>
</dbReference>
<evidence type="ECO:0000313" key="3">
    <source>
        <dbReference type="Proteomes" id="UP000075920"/>
    </source>
</evidence>
<protein>
    <submittedName>
        <fullName evidence="2">Integrase_H2C2 domain-containing protein</fullName>
    </submittedName>
</protein>
<name>A0A182VT95_9DIPT</name>